<protein>
    <submittedName>
        <fullName evidence="2">Uncharacterized protein</fullName>
    </submittedName>
</protein>
<dbReference type="AlphaFoldDB" id="A0A8S9G1X3"/>
<name>A0A8S9G1X3_BRACR</name>
<dbReference type="EMBL" id="QGKW02002228">
    <property type="protein sequence ID" value="KAF2539279.1"/>
    <property type="molecule type" value="Genomic_DNA"/>
</dbReference>
<gene>
    <name evidence="2" type="ORF">F2Q68_00023410</name>
    <name evidence="3" type="ORF">F2Q70_00006742</name>
</gene>
<feature type="compositionally biased region" description="Basic and acidic residues" evidence="1">
    <location>
        <begin position="112"/>
        <end position="132"/>
    </location>
</feature>
<proteinExistence type="predicted"/>
<accession>A0A8S9G1X3</accession>
<sequence length="146" mass="16168">MESLTMQIACWPKLSPNWKRSLNMVGLKSVRKVKLLYANTPTSTVVNGKRVAKLARTIPRGGGGAKPALRSKDSLKNKKEDTNAYDEVDGFYDPIAREILCHRSHFTLKNTPTKDEPSKDSPVEPSHVKEGCLDESASDFSSSSYI</sequence>
<evidence type="ECO:0000313" key="4">
    <source>
        <dbReference type="Proteomes" id="UP000712281"/>
    </source>
</evidence>
<dbReference type="EMBL" id="QGKY02001015">
    <property type="protein sequence ID" value="KAF2573880.1"/>
    <property type="molecule type" value="Genomic_DNA"/>
</dbReference>
<feature type="region of interest" description="Disordered" evidence="1">
    <location>
        <begin position="58"/>
        <end position="80"/>
    </location>
</feature>
<reference evidence="2" key="1">
    <citation type="submission" date="2019-12" db="EMBL/GenBank/DDBJ databases">
        <title>Genome sequencing and annotation of Brassica cretica.</title>
        <authorList>
            <person name="Studholme D.J."/>
            <person name="Sarris P.F."/>
        </authorList>
    </citation>
    <scope>NUCLEOTIDE SEQUENCE</scope>
    <source>
        <strain evidence="2">PFS-001/15</strain>
        <strain evidence="3">PFS-102/07</strain>
        <tissue evidence="2">Leaf</tissue>
    </source>
</reference>
<organism evidence="2 4">
    <name type="scientific">Brassica cretica</name>
    <name type="common">Mustard</name>
    <dbReference type="NCBI Taxonomy" id="69181"/>
    <lineage>
        <taxon>Eukaryota</taxon>
        <taxon>Viridiplantae</taxon>
        <taxon>Streptophyta</taxon>
        <taxon>Embryophyta</taxon>
        <taxon>Tracheophyta</taxon>
        <taxon>Spermatophyta</taxon>
        <taxon>Magnoliopsida</taxon>
        <taxon>eudicotyledons</taxon>
        <taxon>Gunneridae</taxon>
        <taxon>Pentapetalae</taxon>
        <taxon>rosids</taxon>
        <taxon>malvids</taxon>
        <taxon>Brassicales</taxon>
        <taxon>Brassicaceae</taxon>
        <taxon>Brassiceae</taxon>
        <taxon>Brassica</taxon>
    </lineage>
</organism>
<feature type="region of interest" description="Disordered" evidence="1">
    <location>
        <begin position="107"/>
        <end position="146"/>
    </location>
</feature>
<evidence type="ECO:0000313" key="2">
    <source>
        <dbReference type="EMBL" id="KAF2539279.1"/>
    </source>
</evidence>
<dbReference type="Proteomes" id="UP000712281">
    <property type="component" value="Unassembled WGS sequence"/>
</dbReference>
<evidence type="ECO:0000313" key="3">
    <source>
        <dbReference type="EMBL" id="KAF2573880.1"/>
    </source>
</evidence>
<comment type="caution">
    <text evidence="2">The sequence shown here is derived from an EMBL/GenBank/DDBJ whole genome shotgun (WGS) entry which is preliminary data.</text>
</comment>
<evidence type="ECO:0000256" key="1">
    <source>
        <dbReference type="SAM" id="MobiDB-lite"/>
    </source>
</evidence>
<feature type="compositionally biased region" description="Basic and acidic residues" evidence="1">
    <location>
        <begin position="70"/>
        <end position="80"/>
    </location>
</feature>